<evidence type="ECO:0000313" key="1">
    <source>
        <dbReference type="EMBL" id="CAR51599.1"/>
    </source>
</evidence>
<dbReference type="Gene3D" id="1.25.40.10">
    <property type="entry name" value="Tetratricopeptide repeat domain"/>
    <property type="match status" value="1"/>
</dbReference>
<organism evidence="1 2">
    <name type="scientific">Burkholderia cenocepacia (strain ATCC BAA-245 / DSM 16553 / LMG 16656 / NCTC 13227 / J2315 / CF5610)</name>
    <name type="common">Burkholderia cepacia (strain J2315)</name>
    <dbReference type="NCBI Taxonomy" id="216591"/>
    <lineage>
        <taxon>Bacteria</taxon>
        <taxon>Pseudomonadati</taxon>
        <taxon>Pseudomonadota</taxon>
        <taxon>Betaproteobacteria</taxon>
        <taxon>Burkholderiales</taxon>
        <taxon>Burkholderiaceae</taxon>
        <taxon>Burkholderia</taxon>
        <taxon>Burkholderia cepacia complex</taxon>
    </lineage>
</organism>
<name>B4E5I4_BURCJ</name>
<dbReference type="HOGENOM" id="CLU_123393_1_0_4"/>
<gene>
    <name evidence="1" type="ORF">BCAL1299</name>
</gene>
<accession>B4E5I4</accession>
<dbReference type="EMBL" id="AM747720">
    <property type="protein sequence ID" value="CAR51599.1"/>
    <property type="molecule type" value="Genomic_DNA"/>
</dbReference>
<dbReference type="BioCyc" id="BCEN216591:G1G1V-1440-MONOMER"/>
<reference evidence="1 2" key="1">
    <citation type="journal article" date="2009" name="J. Bacteriol.">
        <title>The genome of Burkholderia cenocepacia J2315, an epidemic pathogen of cystic fibrosis patients.</title>
        <authorList>
            <person name="Holden M.T."/>
            <person name="Seth-Smith H.M."/>
            <person name="Crossman L.C."/>
            <person name="Sebaihia M."/>
            <person name="Bentley S.D."/>
            <person name="Cerdeno-Tarraga A.M."/>
            <person name="Thomson N.R."/>
            <person name="Bason N."/>
            <person name="Quail M.A."/>
            <person name="Sharp S."/>
            <person name="Cherevach I."/>
            <person name="Churcher C."/>
            <person name="Goodhead I."/>
            <person name="Hauser H."/>
            <person name="Holroyd N."/>
            <person name="Mungall K."/>
            <person name="Scott P."/>
            <person name="Walker D."/>
            <person name="White B."/>
            <person name="Rose H."/>
            <person name="Iversen P."/>
            <person name="Mil-Homens D."/>
            <person name="Rocha E.P."/>
            <person name="Fialho A.M."/>
            <person name="Baldwin A."/>
            <person name="Dowson C."/>
            <person name="Barrell B.G."/>
            <person name="Govan J.R."/>
            <person name="Vandamme P."/>
            <person name="Hart C.A."/>
            <person name="Mahenthiralingam E."/>
            <person name="Parkhill J."/>
        </authorList>
    </citation>
    <scope>NUCLEOTIDE SEQUENCE [LARGE SCALE GENOMIC DNA]</scope>
    <source>
        <strain evidence="2">ATCC BAA-245 / DSM 16553 / LMG 16656 / NCTC 13227 / J2315 / CF5610</strain>
    </source>
</reference>
<dbReference type="AlphaFoldDB" id="B4E5I4"/>
<dbReference type="Proteomes" id="UP000001035">
    <property type="component" value="Chromosome 1"/>
</dbReference>
<dbReference type="KEGG" id="bcj:BCAL1299"/>
<proteinExistence type="predicted"/>
<dbReference type="SUPFAM" id="SSF48452">
    <property type="entry name" value="TPR-like"/>
    <property type="match status" value="1"/>
</dbReference>
<keyword evidence="2" id="KW-1185">Reference proteome</keyword>
<dbReference type="InterPro" id="IPR011990">
    <property type="entry name" value="TPR-like_helical_dom_sf"/>
</dbReference>
<evidence type="ECO:0008006" key="3">
    <source>
        <dbReference type="Google" id="ProtNLM"/>
    </source>
</evidence>
<protein>
    <recommendedName>
        <fullName evidence="3">Tetratricopeptide repeat protein</fullName>
    </recommendedName>
</protein>
<sequence length="148" mass="16819">MHMAMKLPEELTKDVYAYGAAGREAWKKGDIAEAEVNFTKAWEILPEPREQYDLAQSMTRGFVVFYRDTKQFDKAVHWLAEMKKAYGSGTGPDLTIGFLSGTVYFEAGDLDKSAEFFVPLYEQFGNRPFSGEDKKYLEFAKRASKGSK</sequence>
<evidence type="ECO:0000313" key="2">
    <source>
        <dbReference type="Proteomes" id="UP000001035"/>
    </source>
</evidence>
<dbReference type="eggNOG" id="COG4235">
    <property type="taxonomic scope" value="Bacteria"/>
</dbReference>